<reference evidence="2 3" key="1">
    <citation type="submission" date="2016-10" db="EMBL/GenBank/DDBJ databases">
        <title>Genome sequence of the basidiomycete white-rot fungus Trametes pubescens.</title>
        <authorList>
            <person name="Makela M.R."/>
            <person name="Granchi Z."/>
            <person name="Peng M."/>
            <person name="De Vries R.P."/>
            <person name="Grigoriev I."/>
            <person name="Riley R."/>
            <person name="Hilden K."/>
        </authorList>
    </citation>
    <scope>NUCLEOTIDE SEQUENCE [LARGE SCALE GENOMIC DNA]</scope>
    <source>
        <strain evidence="2 3">FBCC735</strain>
    </source>
</reference>
<feature type="compositionally biased region" description="Basic and acidic residues" evidence="1">
    <location>
        <begin position="301"/>
        <end position="315"/>
    </location>
</feature>
<feature type="region of interest" description="Disordered" evidence="1">
    <location>
        <begin position="1"/>
        <end position="122"/>
    </location>
</feature>
<comment type="caution">
    <text evidence="2">The sequence shown here is derived from an EMBL/GenBank/DDBJ whole genome shotgun (WGS) entry which is preliminary data.</text>
</comment>
<feature type="region of interest" description="Disordered" evidence="1">
    <location>
        <begin position="178"/>
        <end position="409"/>
    </location>
</feature>
<feature type="compositionally biased region" description="Low complexity" evidence="1">
    <location>
        <begin position="359"/>
        <end position="372"/>
    </location>
</feature>
<evidence type="ECO:0000313" key="2">
    <source>
        <dbReference type="EMBL" id="OJT09192.1"/>
    </source>
</evidence>
<evidence type="ECO:0000256" key="1">
    <source>
        <dbReference type="SAM" id="MobiDB-lite"/>
    </source>
</evidence>
<dbReference type="Proteomes" id="UP000184267">
    <property type="component" value="Unassembled WGS sequence"/>
</dbReference>
<gene>
    <name evidence="2" type="ORF">TRAPUB_14359</name>
</gene>
<feature type="compositionally biased region" description="Basic and acidic residues" evidence="1">
    <location>
        <begin position="234"/>
        <end position="263"/>
    </location>
</feature>
<feature type="compositionally biased region" description="Basic and acidic residues" evidence="1">
    <location>
        <begin position="195"/>
        <end position="212"/>
    </location>
</feature>
<evidence type="ECO:0000313" key="3">
    <source>
        <dbReference type="Proteomes" id="UP000184267"/>
    </source>
</evidence>
<sequence>MTFPDYSDYADYPPGHPLQRDRVEPPPSRGQSSRDSRDGPWPSSPGPYRDREWDQTPPSFGPQYGSRGGGSGPSGPPMGWNQPPGSGGPTGPPMGWNQPSGFQPYQGGMPYQQSAGPGPDTWMAALHAQSENTQLTRELGDVRLQLQESQFNLDRLQSDYDSLQRELQTVRAERADLQAELQRARGSTSRGRPPSMDRVDEGRRVRRDDHVRRSPSPQPTRRDDRARRSPSPQNDRRPARADRRPRPDERSRRSLSLREDRRATTPVRDSPRPLQLRLSDAPAVPLAERIQPDPPVQAPSLRDRLAPRPASRERALAPPRGRRSPEDVPMVDARTGGAGTATAVRPGPMKSAPDEVKIAPPASSGTPSAPSANPAPPSRRAAGKGAVVPGSSNKKMYLPGPPARPVPELTRVPQTRGLDIEEVDALRHRPDPALDASPQPKSAWYLRWISIQTMADEYAVDDEEYIAGDELAGEADFNEPDCPFPDPIMARRRDMTDVAESKETYRVNSAKTKSTEETSEATLLAEFRRATLDLGDWSGTMIESVVQAHNLRWLATVEFELPAIEYLKAIRQLYGHAGLRRTAGIRYLLRTAETDNFAMRLGRRTDLGESYPAPDNNCFPYPPPTSTPEAVRRYFRNVPTRYWHTLIRRADGSSPSHTAQEYGVPHSDDAYAAFVSKHTQSIPSGRQSEAVRKLPVVLRNGLIALFGLPGLYRHICELGGYFVHPRRSPAPYPFESAGVIHVAAWLAEFGIGDSEGCILFFERWSKTYVAKNGPRQVATFASIDEFSASDQSHLVVGREQLEWGPRAFDSPDSPSSRAFFPDADGDSAPSVGQPRSAASRSRSPLRSQSAVVAPARSPARSRRARRATLEEDEISIYSTDEEFGMHGVTFHAPGSRTDEPDK</sequence>
<accession>A0A1M2VNS8</accession>
<proteinExistence type="predicted"/>
<organism evidence="2 3">
    <name type="scientific">Trametes pubescens</name>
    <name type="common">White-rot fungus</name>
    <dbReference type="NCBI Taxonomy" id="154538"/>
    <lineage>
        <taxon>Eukaryota</taxon>
        <taxon>Fungi</taxon>
        <taxon>Dikarya</taxon>
        <taxon>Basidiomycota</taxon>
        <taxon>Agaricomycotina</taxon>
        <taxon>Agaricomycetes</taxon>
        <taxon>Polyporales</taxon>
        <taxon>Polyporaceae</taxon>
        <taxon>Trametes</taxon>
    </lineage>
</organism>
<feature type="compositionally biased region" description="Acidic residues" evidence="1">
    <location>
        <begin position="870"/>
        <end position="882"/>
    </location>
</feature>
<feature type="compositionally biased region" description="Low complexity" evidence="1">
    <location>
        <begin position="833"/>
        <end position="858"/>
    </location>
</feature>
<protein>
    <submittedName>
        <fullName evidence="2">Uncharacterized protein</fullName>
    </submittedName>
</protein>
<keyword evidence="3" id="KW-1185">Reference proteome</keyword>
<dbReference type="AlphaFoldDB" id="A0A1M2VNS8"/>
<dbReference type="EMBL" id="MNAD01000973">
    <property type="protein sequence ID" value="OJT09192.1"/>
    <property type="molecule type" value="Genomic_DNA"/>
</dbReference>
<name>A0A1M2VNS8_TRAPU</name>
<dbReference type="OrthoDB" id="2756779at2759"/>
<dbReference type="OMA" id="SAWYLRW"/>
<feature type="region of interest" description="Disordered" evidence="1">
    <location>
        <begin position="805"/>
        <end position="902"/>
    </location>
</feature>